<evidence type="ECO:0000313" key="1">
    <source>
        <dbReference type="EMBL" id="KAG5599402.1"/>
    </source>
</evidence>
<comment type="caution">
    <text evidence="1">The sequence shown here is derived from an EMBL/GenBank/DDBJ whole genome shotgun (WGS) entry which is preliminary data.</text>
</comment>
<protein>
    <submittedName>
        <fullName evidence="1">Uncharacterized protein</fullName>
    </submittedName>
</protein>
<keyword evidence="2" id="KW-1185">Reference proteome</keyword>
<accession>A0A9J5YGJ6</accession>
<proteinExistence type="predicted"/>
<sequence length="103" mass="11536">MKSNFQNDARILRYMEITIIGVFEAHFRAFLGSFQSPKILMLAIPATCAKSSSTKIQRSHLKRGTQCMFSPIGWSLFSNLLSIQLTQDKKKCLSKACSGAECK</sequence>
<gene>
    <name evidence="1" type="ORF">H5410_030772</name>
</gene>
<feature type="non-terminal residue" evidence="1">
    <location>
        <position position="103"/>
    </location>
</feature>
<evidence type="ECO:0000313" key="2">
    <source>
        <dbReference type="Proteomes" id="UP000824120"/>
    </source>
</evidence>
<reference evidence="1 2" key="1">
    <citation type="submission" date="2020-09" db="EMBL/GenBank/DDBJ databases">
        <title>De no assembly of potato wild relative species, Solanum commersonii.</title>
        <authorList>
            <person name="Cho K."/>
        </authorList>
    </citation>
    <scope>NUCLEOTIDE SEQUENCE [LARGE SCALE GENOMIC DNA]</scope>
    <source>
        <strain evidence="1">LZ3.2</strain>
        <tissue evidence="1">Leaf</tissue>
    </source>
</reference>
<name>A0A9J5YGJ6_SOLCO</name>
<organism evidence="1 2">
    <name type="scientific">Solanum commersonii</name>
    <name type="common">Commerson's wild potato</name>
    <name type="synonym">Commerson's nightshade</name>
    <dbReference type="NCBI Taxonomy" id="4109"/>
    <lineage>
        <taxon>Eukaryota</taxon>
        <taxon>Viridiplantae</taxon>
        <taxon>Streptophyta</taxon>
        <taxon>Embryophyta</taxon>
        <taxon>Tracheophyta</taxon>
        <taxon>Spermatophyta</taxon>
        <taxon>Magnoliopsida</taxon>
        <taxon>eudicotyledons</taxon>
        <taxon>Gunneridae</taxon>
        <taxon>Pentapetalae</taxon>
        <taxon>asterids</taxon>
        <taxon>lamiids</taxon>
        <taxon>Solanales</taxon>
        <taxon>Solanaceae</taxon>
        <taxon>Solanoideae</taxon>
        <taxon>Solaneae</taxon>
        <taxon>Solanum</taxon>
    </lineage>
</organism>
<dbReference type="AlphaFoldDB" id="A0A9J5YGJ6"/>
<dbReference type="EMBL" id="JACXVP010000006">
    <property type="protein sequence ID" value="KAG5599402.1"/>
    <property type="molecule type" value="Genomic_DNA"/>
</dbReference>
<dbReference type="Proteomes" id="UP000824120">
    <property type="component" value="Chromosome 6"/>
</dbReference>